<dbReference type="OrthoDB" id="9805070at2"/>
<dbReference type="PANTHER" id="PTHR21666">
    <property type="entry name" value="PEPTIDASE-RELATED"/>
    <property type="match status" value="1"/>
</dbReference>
<protein>
    <submittedName>
        <fullName evidence="3">Peptidase M23B</fullName>
    </submittedName>
</protein>
<dbReference type="Pfam" id="PF01551">
    <property type="entry name" value="Peptidase_M23"/>
    <property type="match status" value="1"/>
</dbReference>
<reference evidence="3 4" key="1">
    <citation type="journal article" date="2000" name="Mar. Ecol. Prog. Ser.">
        <title>Phylogenetic characterization of endosymbionts in three hydrothermal vent mussels: influence on host distributions.</title>
        <authorList>
            <person name="Fujiwara Y."/>
            <person name="Takai K."/>
            <person name="Uematsu K."/>
            <person name="Tsuchida S."/>
            <person name="Hunt J.C."/>
            <person name="Hashimoto J."/>
        </authorList>
    </citation>
    <scope>NUCLEOTIDE SEQUENCE [LARGE SCALE GENOMIC DNA]</scope>
    <source>
        <strain evidence="3 4">Myojin Knoll</strain>
    </source>
</reference>
<name>A0A0P0USW1_9GAMM</name>
<sequence length="285" mass="31621">MASFTLRWIKLNKISLLLLLLSNVVLASIPIKHTPYPGGIAVFDFESNHSNPKAFYHTVPLYTQHIKGNHWQALLGIPSMEKAGKKSITIRDFSTRTLSVDIKIKQANKRPAKQKITLKGKKKKFVNPNAKHMNRIIKERAILGKARIFHSDKILSNGLFLRPVPGITTSPFGIKRIYNGQPRNPHTGVDYAGDTGTPIKAPANGKVILAGKYFFNGNAIFLDHGQGLISVYIHMNKRIAKQGQMVKKGDIIGTIGQTGRATGPHLHWGVYLNRTVVNPNLLMGK</sequence>
<dbReference type="GO" id="GO:0004222">
    <property type="term" value="F:metalloendopeptidase activity"/>
    <property type="evidence" value="ECO:0007669"/>
    <property type="project" value="TreeGrafter"/>
</dbReference>
<evidence type="ECO:0000259" key="1">
    <source>
        <dbReference type="Pfam" id="PF01551"/>
    </source>
</evidence>
<reference evidence="3 4" key="2">
    <citation type="journal article" date="2016" name="ISME J.">
        <title>Heterogeneous composition of key metabolic gene clusters in a vent mussel symbiont population.</title>
        <authorList>
            <person name="Ikuta T."/>
            <person name="Takaki Y."/>
            <person name="Nagai Y."/>
            <person name="Shimamura S."/>
            <person name="Tsuda M."/>
            <person name="Kawagucci S."/>
            <person name="Aoki Y."/>
            <person name="Inoue K."/>
            <person name="Teruya M."/>
            <person name="Satou K."/>
            <person name="Teruya K."/>
            <person name="Shimoji M."/>
            <person name="Tamotsu H."/>
            <person name="Hirano T."/>
            <person name="Maruyama T."/>
            <person name="Yoshida T."/>
        </authorList>
    </citation>
    <scope>NUCLEOTIDE SEQUENCE [LARGE SCALE GENOMIC DNA]</scope>
    <source>
        <strain evidence="3 4">Myojin Knoll</strain>
    </source>
</reference>
<dbReference type="InterPro" id="IPR050570">
    <property type="entry name" value="Cell_wall_metabolism_enzyme"/>
</dbReference>
<feature type="domain" description="Peptidase family M23 N-terminal" evidence="2">
    <location>
        <begin position="33"/>
        <end position="99"/>
    </location>
</feature>
<proteinExistence type="predicted"/>
<keyword evidence="4" id="KW-1185">Reference proteome</keyword>
<dbReference type="EMBL" id="AP013042">
    <property type="protein sequence ID" value="BAS68094.1"/>
    <property type="molecule type" value="Genomic_DNA"/>
</dbReference>
<dbReference type="AlphaFoldDB" id="A0A0P0USW1"/>
<organism evidence="3 4">
    <name type="scientific">endosymbiont of Bathymodiolus septemdierum str. Myojin knoll</name>
    <dbReference type="NCBI Taxonomy" id="1303921"/>
    <lineage>
        <taxon>Bacteria</taxon>
        <taxon>Pseudomonadati</taxon>
        <taxon>Pseudomonadota</taxon>
        <taxon>Gammaproteobacteria</taxon>
        <taxon>sulfur-oxidizing symbionts</taxon>
    </lineage>
</organism>
<gene>
    <name evidence="3" type="ORF">BSEPE_1106</name>
</gene>
<feature type="domain" description="M23ase beta-sheet core" evidence="1">
    <location>
        <begin position="185"/>
        <end position="279"/>
    </location>
</feature>
<dbReference type="Pfam" id="PF18421">
    <property type="entry name" value="Peptidase_M23_N"/>
    <property type="match status" value="1"/>
</dbReference>
<dbReference type="InterPro" id="IPR011055">
    <property type="entry name" value="Dup_hybrid_motif"/>
</dbReference>
<evidence type="ECO:0000313" key="4">
    <source>
        <dbReference type="Proteomes" id="UP000067399"/>
    </source>
</evidence>
<dbReference type="Proteomes" id="UP000067399">
    <property type="component" value="Chromosome"/>
</dbReference>
<dbReference type="InterPro" id="IPR040487">
    <property type="entry name" value="Peptidase_M23_N"/>
</dbReference>
<accession>A0A0P0USW1</accession>
<evidence type="ECO:0000313" key="3">
    <source>
        <dbReference type="EMBL" id="BAS68094.1"/>
    </source>
</evidence>
<dbReference type="KEGG" id="ebh:BSEPE_1106"/>
<evidence type="ECO:0000259" key="2">
    <source>
        <dbReference type="Pfam" id="PF18421"/>
    </source>
</evidence>
<dbReference type="SUPFAM" id="SSF51261">
    <property type="entry name" value="Duplicated hybrid motif"/>
    <property type="match status" value="1"/>
</dbReference>
<dbReference type="STRING" id="1303921.BSEPE_1106"/>
<dbReference type="FunFam" id="2.70.70.10:FF:000019">
    <property type="entry name" value="M23 family peptidase"/>
    <property type="match status" value="1"/>
</dbReference>
<dbReference type="Gene3D" id="2.60.40.1590">
    <property type="entry name" value="Peptidoglycan hydrolase domains"/>
    <property type="match status" value="1"/>
</dbReference>
<dbReference type="PANTHER" id="PTHR21666:SF270">
    <property type="entry name" value="MUREIN HYDROLASE ACTIVATOR ENVC"/>
    <property type="match status" value="1"/>
</dbReference>
<dbReference type="InterPro" id="IPR016047">
    <property type="entry name" value="M23ase_b-sheet_dom"/>
</dbReference>
<dbReference type="CDD" id="cd12797">
    <property type="entry name" value="M23_peptidase"/>
    <property type="match status" value="1"/>
</dbReference>
<dbReference type="Gene3D" id="2.70.70.10">
    <property type="entry name" value="Glucose Permease (Domain IIA)"/>
    <property type="match status" value="1"/>
</dbReference>